<dbReference type="EMBL" id="CP002432">
    <property type="protein sequence ID" value="ADU65772.1"/>
    <property type="molecule type" value="Genomic_DNA"/>
</dbReference>
<gene>
    <name evidence="2" type="ordered locus">Selin_1037</name>
</gene>
<keyword evidence="1" id="KW-1133">Transmembrane helix</keyword>
<dbReference type="KEGG" id="din:Selin_1037"/>
<sequence length="132" mass="15443">METFLFMNDHTWEMVDRIGILLGIIMFIPVAWASMLYIRRNYLKKRLVERALKRASTHLVACVELTGKSEIAISANDTIHKLNLQGTILPQREFRRSGVELANMAKVEKLREELVQFKKELQLQSPEYIHLF</sequence>
<keyword evidence="1" id="KW-0472">Membrane</keyword>
<name>E6W3H9_DESIS</name>
<keyword evidence="3" id="KW-1185">Reference proteome</keyword>
<protein>
    <submittedName>
        <fullName evidence="2">Uncharacterized protein</fullName>
    </submittedName>
</protein>
<accession>E6W3H9</accession>
<dbReference type="HOGENOM" id="CLU_1913674_0_0_0"/>
<evidence type="ECO:0000313" key="3">
    <source>
        <dbReference type="Proteomes" id="UP000002572"/>
    </source>
</evidence>
<evidence type="ECO:0000256" key="1">
    <source>
        <dbReference type="SAM" id="Phobius"/>
    </source>
</evidence>
<feature type="transmembrane region" description="Helical" evidence="1">
    <location>
        <begin position="20"/>
        <end position="38"/>
    </location>
</feature>
<reference evidence="2 3" key="1">
    <citation type="submission" date="2010-12" db="EMBL/GenBank/DDBJ databases">
        <title>Complete sequence of Desulfurispirillum indicum S5.</title>
        <authorList>
            <consortium name="US DOE Joint Genome Institute"/>
            <person name="Lucas S."/>
            <person name="Copeland A."/>
            <person name="Lapidus A."/>
            <person name="Cheng J.-F."/>
            <person name="Goodwin L."/>
            <person name="Pitluck S."/>
            <person name="Chertkov O."/>
            <person name="Held B."/>
            <person name="Detter J.C."/>
            <person name="Han C."/>
            <person name="Tapia R."/>
            <person name="Land M."/>
            <person name="Hauser L."/>
            <person name="Kyrpides N."/>
            <person name="Ivanova N."/>
            <person name="Mikhailova N."/>
            <person name="Haggblom M."/>
            <person name="Rauschenbach I."/>
            <person name="Bini E."/>
            <person name="Woyke T."/>
        </authorList>
    </citation>
    <scope>NUCLEOTIDE SEQUENCE [LARGE SCALE GENOMIC DNA]</scope>
    <source>
        <strain evidence="3">ATCC BAA-1389 / DSM 22839 / S5</strain>
    </source>
</reference>
<dbReference type="Proteomes" id="UP000002572">
    <property type="component" value="Chromosome"/>
</dbReference>
<organism evidence="2 3">
    <name type="scientific">Desulfurispirillum indicum (strain ATCC BAA-1389 / DSM 22839 / S5)</name>
    <dbReference type="NCBI Taxonomy" id="653733"/>
    <lineage>
        <taxon>Bacteria</taxon>
        <taxon>Pseudomonadati</taxon>
        <taxon>Chrysiogenota</taxon>
        <taxon>Chrysiogenia</taxon>
        <taxon>Chrysiogenales</taxon>
        <taxon>Chrysiogenaceae</taxon>
        <taxon>Desulfurispirillum</taxon>
    </lineage>
</organism>
<dbReference type="InParanoid" id="E6W3H9"/>
<dbReference type="STRING" id="653733.Selin_1037"/>
<dbReference type="AlphaFoldDB" id="E6W3H9"/>
<evidence type="ECO:0000313" key="2">
    <source>
        <dbReference type="EMBL" id="ADU65772.1"/>
    </source>
</evidence>
<keyword evidence="1" id="KW-0812">Transmembrane</keyword>
<proteinExistence type="predicted"/>